<comment type="subcellular location">
    <subcellularLocation>
        <location evidence="1">Cell membrane</location>
        <topology evidence="1">Multi-pass membrane protein</topology>
    </subcellularLocation>
</comment>
<dbReference type="EMBL" id="FNGW01000010">
    <property type="protein sequence ID" value="SDM36758.1"/>
    <property type="molecule type" value="Genomic_DNA"/>
</dbReference>
<dbReference type="Pfam" id="PF00375">
    <property type="entry name" value="SDF"/>
    <property type="match status" value="1"/>
</dbReference>
<feature type="transmembrane region" description="Helical" evidence="8">
    <location>
        <begin position="44"/>
        <end position="69"/>
    </location>
</feature>
<feature type="transmembrane region" description="Helical" evidence="8">
    <location>
        <begin position="155"/>
        <end position="173"/>
    </location>
</feature>
<name>A0A1G9SMR5_9FIRM</name>
<evidence type="ECO:0000313" key="9">
    <source>
        <dbReference type="EMBL" id="SDM36758.1"/>
    </source>
</evidence>
<feature type="transmembrane region" description="Helical" evidence="8">
    <location>
        <begin position="227"/>
        <end position="250"/>
    </location>
</feature>
<evidence type="ECO:0000256" key="6">
    <source>
        <dbReference type="ARBA" id="ARBA00022989"/>
    </source>
</evidence>
<keyword evidence="5" id="KW-0769">Symport</keyword>
<dbReference type="Gene3D" id="1.10.3860.10">
    <property type="entry name" value="Sodium:dicarboxylate symporter"/>
    <property type="match status" value="1"/>
</dbReference>
<keyword evidence="10" id="KW-1185">Reference proteome</keyword>
<dbReference type="SUPFAM" id="SSF118215">
    <property type="entry name" value="Proton glutamate symport protein"/>
    <property type="match status" value="1"/>
</dbReference>
<evidence type="ECO:0000256" key="4">
    <source>
        <dbReference type="ARBA" id="ARBA00022692"/>
    </source>
</evidence>
<feature type="transmembrane region" description="Helical" evidence="8">
    <location>
        <begin position="338"/>
        <end position="360"/>
    </location>
</feature>
<evidence type="ECO:0000256" key="3">
    <source>
        <dbReference type="ARBA" id="ARBA00022475"/>
    </source>
</evidence>
<evidence type="ECO:0000256" key="7">
    <source>
        <dbReference type="ARBA" id="ARBA00023136"/>
    </source>
</evidence>
<evidence type="ECO:0000256" key="1">
    <source>
        <dbReference type="ARBA" id="ARBA00004651"/>
    </source>
</evidence>
<dbReference type="PRINTS" id="PR00173">
    <property type="entry name" value="EDTRNSPORT"/>
</dbReference>
<keyword evidence="2" id="KW-0813">Transport</keyword>
<dbReference type="GO" id="GO:0006835">
    <property type="term" value="P:dicarboxylic acid transport"/>
    <property type="evidence" value="ECO:0007669"/>
    <property type="project" value="TreeGrafter"/>
</dbReference>
<keyword evidence="6 8" id="KW-1133">Transmembrane helix</keyword>
<keyword evidence="3" id="KW-1003">Cell membrane</keyword>
<dbReference type="GO" id="GO:0015293">
    <property type="term" value="F:symporter activity"/>
    <property type="evidence" value="ECO:0007669"/>
    <property type="project" value="UniProtKB-KW"/>
</dbReference>
<reference evidence="9 10" key="1">
    <citation type="submission" date="2016-10" db="EMBL/GenBank/DDBJ databases">
        <authorList>
            <person name="de Groot N.N."/>
        </authorList>
    </citation>
    <scope>NUCLEOTIDE SEQUENCE [LARGE SCALE GENOMIC DNA]</scope>
    <source>
        <strain evidence="9 10">DSM 797</strain>
    </source>
</reference>
<evidence type="ECO:0000313" key="10">
    <source>
        <dbReference type="Proteomes" id="UP000199068"/>
    </source>
</evidence>
<dbReference type="GO" id="GO:0005886">
    <property type="term" value="C:plasma membrane"/>
    <property type="evidence" value="ECO:0007669"/>
    <property type="project" value="UniProtKB-SubCell"/>
</dbReference>
<evidence type="ECO:0000256" key="8">
    <source>
        <dbReference type="SAM" id="Phobius"/>
    </source>
</evidence>
<sequence length="424" mass="44885">MIMKKKMTLTNKILLGLLLGFIVGLILKQIPSGYMKDTLILGGIFKVLGTGFTSAIKMMVVPLVFISLICGSASMGDVKKLGRIGGKTMAFYLSTTALAIIISLILGNVLKPGIGLDMSHMVSGDVAIGESKSIVEIILNIIPSNPIQSLANGEMLQVIFFAMLIGIAINVVGEKAEPLKVLFESANEVCMKMVNIIMLFAPYGVFALVADTFATVGTDAVFALLKYVAVVLIGLLIHVCVVYGGAFKLFTKQNIKPFLKKFTQVAAVTFSTASSNASVPVSLEIMEELGVGKSTRSFTIPMGATINMDGTAIMQGVAALFIAQIYGIDLGMNDMMTIVLTATLASIGTAGVPGVGMIMLSMVLQSVGLPLEGIGLIMGVERIIDMFRTTVNVMGDNVCTLVVANSEKDLNLEAYNSVLDKKVA</sequence>
<proteinExistence type="predicted"/>
<dbReference type="FunFam" id="1.10.3860.10:FF:000001">
    <property type="entry name" value="C4-dicarboxylate transport protein"/>
    <property type="match status" value="1"/>
</dbReference>
<dbReference type="STRING" id="1121325.SAMN04515677_11028"/>
<dbReference type="InterPro" id="IPR001991">
    <property type="entry name" value="Na-dicarboxylate_symporter"/>
</dbReference>
<feature type="transmembrane region" description="Helical" evidence="8">
    <location>
        <begin position="306"/>
        <end position="326"/>
    </location>
</feature>
<accession>A0A1G9SMR5</accession>
<keyword evidence="4 8" id="KW-0812">Transmembrane</keyword>
<dbReference type="PANTHER" id="PTHR42865:SF7">
    <property type="entry name" value="PROTON_GLUTAMATE-ASPARTATE SYMPORTER"/>
    <property type="match status" value="1"/>
</dbReference>
<feature type="transmembrane region" description="Helical" evidence="8">
    <location>
        <begin position="194"/>
        <end position="215"/>
    </location>
</feature>
<protein>
    <submittedName>
        <fullName evidence="9">Na+/H+-dicarboxylate symporter</fullName>
    </submittedName>
</protein>
<keyword evidence="7 8" id="KW-0472">Membrane</keyword>
<dbReference type="AlphaFoldDB" id="A0A1G9SMR5"/>
<evidence type="ECO:0000256" key="2">
    <source>
        <dbReference type="ARBA" id="ARBA00022448"/>
    </source>
</evidence>
<gene>
    <name evidence="9" type="ORF">SAMN04515677_11028</name>
</gene>
<dbReference type="Proteomes" id="UP000199068">
    <property type="component" value="Unassembled WGS sequence"/>
</dbReference>
<evidence type="ECO:0000256" key="5">
    <source>
        <dbReference type="ARBA" id="ARBA00022847"/>
    </source>
</evidence>
<dbReference type="PANTHER" id="PTHR42865">
    <property type="entry name" value="PROTON/GLUTAMATE-ASPARTATE SYMPORTER"/>
    <property type="match status" value="1"/>
</dbReference>
<feature type="transmembrane region" description="Helical" evidence="8">
    <location>
        <begin position="90"/>
        <end position="110"/>
    </location>
</feature>
<organism evidence="9 10">
    <name type="scientific">Romboutsia lituseburensis DSM 797</name>
    <dbReference type="NCBI Taxonomy" id="1121325"/>
    <lineage>
        <taxon>Bacteria</taxon>
        <taxon>Bacillati</taxon>
        <taxon>Bacillota</taxon>
        <taxon>Clostridia</taxon>
        <taxon>Peptostreptococcales</taxon>
        <taxon>Peptostreptococcaceae</taxon>
        <taxon>Romboutsia</taxon>
    </lineage>
</organism>
<dbReference type="InterPro" id="IPR036458">
    <property type="entry name" value="Na:dicarbo_symporter_sf"/>
</dbReference>